<sequence length="41" mass="4373">MQIREGAMAARISRRDLLNISGVTAATITAAQPDNSMQILS</sequence>
<dbReference type="EMBL" id="BDGJ01000005">
    <property type="protein sequence ID" value="GAW91085.1"/>
    <property type="molecule type" value="Genomic_DNA"/>
</dbReference>
<keyword evidence="2" id="KW-1185">Reference proteome</keyword>
<proteinExistence type="predicted"/>
<reference evidence="2" key="1">
    <citation type="journal article" date="2017" name="Appl. Environ. Microbiol.">
        <title>Genomic analysis of Calderihabitans maritimus KKC1, a thermophilic hydrogenogenic carboxydotrophic bacterium isolated from marine sediment.</title>
        <authorList>
            <person name="Omae K."/>
            <person name="Yoneda Y."/>
            <person name="Fukuyama Y."/>
            <person name="Yoshida T."/>
            <person name="Sako Y."/>
        </authorList>
    </citation>
    <scope>NUCLEOTIDE SEQUENCE [LARGE SCALE GENOMIC DNA]</scope>
    <source>
        <strain evidence="2">KKC1</strain>
    </source>
</reference>
<protein>
    <recommendedName>
        <fullName evidence="3">Twin-arginine translocation signal domain-containing protein</fullName>
    </recommendedName>
</protein>
<comment type="caution">
    <text evidence="1">The sequence shown here is derived from an EMBL/GenBank/DDBJ whole genome shotgun (WGS) entry which is preliminary data.</text>
</comment>
<evidence type="ECO:0000313" key="1">
    <source>
        <dbReference type="EMBL" id="GAW91085.1"/>
    </source>
</evidence>
<evidence type="ECO:0000313" key="2">
    <source>
        <dbReference type="Proteomes" id="UP000197032"/>
    </source>
</evidence>
<evidence type="ECO:0008006" key="3">
    <source>
        <dbReference type="Google" id="ProtNLM"/>
    </source>
</evidence>
<gene>
    <name evidence="1" type="ORF">KKC1_02470</name>
</gene>
<dbReference type="Proteomes" id="UP000197032">
    <property type="component" value="Unassembled WGS sequence"/>
</dbReference>
<dbReference type="AlphaFoldDB" id="A0A1Z5HP61"/>
<name>A0A1Z5HP61_9FIRM</name>
<accession>A0A1Z5HP61</accession>
<organism evidence="1 2">
    <name type="scientific">Calderihabitans maritimus</name>
    <dbReference type="NCBI Taxonomy" id="1246530"/>
    <lineage>
        <taxon>Bacteria</taxon>
        <taxon>Bacillati</taxon>
        <taxon>Bacillota</taxon>
        <taxon>Clostridia</taxon>
        <taxon>Neomoorellales</taxon>
        <taxon>Calderihabitantaceae</taxon>
        <taxon>Calderihabitans</taxon>
    </lineage>
</organism>